<keyword evidence="2" id="KW-1185">Reference proteome</keyword>
<proteinExistence type="predicted"/>
<reference evidence="1" key="1">
    <citation type="submission" date="2020-06" db="EMBL/GenBank/DDBJ databases">
        <title>WGS assembly of Ceratodon purpureus strain R40.</title>
        <authorList>
            <person name="Carey S.B."/>
            <person name="Jenkins J."/>
            <person name="Shu S."/>
            <person name="Lovell J.T."/>
            <person name="Sreedasyam A."/>
            <person name="Maumus F."/>
            <person name="Tiley G.P."/>
            <person name="Fernandez-Pozo N."/>
            <person name="Barry K."/>
            <person name="Chen C."/>
            <person name="Wang M."/>
            <person name="Lipzen A."/>
            <person name="Daum C."/>
            <person name="Saski C.A."/>
            <person name="Payton A.C."/>
            <person name="Mcbreen J.C."/>
            <person name="Conrad R.E."/>
            <person name="Kollar L.M."/>
            <person name="Olsson S."/>
            <person name="Huttunen S."/>
            <person name="Landis J.B."/>
            <person name="Wickett N.J."/>
            <person name="Johnson M.G."/>
            <person name="Rensing S.A."/>
            <person name="Grimwood J."/>
            <person name="Schmutz J."/>
            <person name="Mcdaniel S.F."/>
        </authorList>
    </citation>
    <scope>NUCLEOTIDE SEQUENCE</scope>
    <source>
        <strain evidence="1">R40</strain>
    </source>
</reference>
<dbReference type="EMBL" id="CM026425">
    <property type="protein sequence ID" value="KAG0576943.1"/>
    <property type="molecule type" value="Genomic_DNA"/>
</dbReference>
<evidence type="ECO:0000313" key="1">
    <source>
        <dbReference type="EMBL" id="KAG0576943.1"/>
    </source>
</evidence>
<gene>
    <name evidence="1" type="ORF">KC19_5G120000</name>
</gene>
<protein>
    <submittedName>
        <fullName evidence="1">Uncharacterized protein</fullName>
    </submittedName>
</protein>
<organism evidence="1 2">
    <name type="scientific">Ceratodon purpureus</name>
    <name type="common">Fire moss</name>
    <name type="synonym">Dicranum purpureum</name>
    <dbReference type="NCBI Taxonomy" id="3225"/>
    <lineage>
        <taxon>Eukaryota</taxon>
        <taxon>Viridiplantae</taxon>
        <taxon>Streptophyta</taxon>
        <taxon>Embryophyta</taxon>
        <taxon>Bryophyta</taxon>
        <taxon>Bryophytina</taxon>
        <taxon>Bryopsida</taxon>
        <taxon>Dicranidae</taxon>
        <taxon>Pseudoditrichales</taxon>
        <taxon>Ditrichaceae</taxon>
        <taxon>Ceratodon</taxon>
    </lineage>
</organism>
<comment type="caution">
    <text evidence="1">The sequence shown here is derived from an EMBL/GenBank/DDBJ whole genome shotgun (WGS) entry which is preliminary data.</text>
</comment>
<evidence type="ECO:0000313" key="2">
    <source>
        <dbReference type="Proteomes" id="UP000822688"/>
    </source>
</evidence>
<dbReference type="Proteomes" id="UP000822688">
    <property type="component" value="Chromosome 5"/>
</dbReference>
<accession>A0A8T0I2R4</accession>
<dbReference type="AlphaFoldDB" id="A0A8T0I2R4"/>
<name>A0A8T0I2R4_CERPU</name>
<sequence length="102" mass="11517">MANNYTSSYIYNYADPAPAFTRNATTEYPSHRITVRIRLNQNITVDLRDRISSALSASNMTLSESRSSRDVIIVSGTPPENGFDRNNVLNIVRRYNRGAQFA</sequence>